<dbReference type="GO" id="GO:0005737">
    <property type="term" value="C:cytoplasm"/>
    <property type="evidence" value="ECO:0007669"/>
    <property type="project" value="TreeGrafter"/>
</dbReference>
<dbReference type="GeneTree" id="ENSGT00940000155768"/>
<accession>A0A7N4PCV3</accession>
<feature type="region of interest" description="Disordered" evidence="1">
    <location>
        <begin position="190"/>
        <end position="292"/>
    </location>
</feature>
<dbReference type="InParanoid" id="A0A7N4PCV3"/>
<evidence type="ECO:0008006" key="4">
    <source>
        <dbReference type="Google" id="ProtNLM"/>
    </source>
</evidence>
<evidence type="ECO:0000313" key="2">
    <source>
        <dbReference type="Ensembl" id="ENSSHAP00000035621.1"/>
    </source>
</evidence>
<dbReference type="GO" id="GO:0016460">
    <property type="term" value="C:myosin II complex"/>
    <property type="evidence" value="ECO:0007669"/>
    <property type="project" value="TreeGrafter"/>
</dbReference>
<dbReference type="PANTHER" id="PTHR45615">
    <property type="entry name" value="MYOSIN HEAVY CHAIN, NON-MUSCLE"/>
    <property type="match status" value="1"/>
</dbReference>
<dbReference type="GO" id="GO:0032982">
    <property type="term" value="C:myosin filament"/>
    <property type="evidence" value="ECO:0007669"/>
    <property type="project" value="TreeGrafter"/>
</dbReference>
<proteinExistence type="predicted"/>
<evidence type="ECO:0000313" key="3">
    <source>
        <dbReference type="Proteomes" id="UP000007648"/>
    </source>
</evidence>
<reference evidence="2" key="2">
    <citation type="submission" date="2025-08" db="UniProtKB">
        <authorList>
            <consortium name="Ensembl"/>
        </authorList>
    </citation>
    <scope>IDENTIFICATION</scope>
</reference>
<dbReference type="GO" id="GO:0051015">
    <property type="term" value="F:actin filament binding"/>
    <property type="evidence" value="ECO:0007669"/>
    <property type="project" value="TreeGrafter"/>
</dbReference>
<organism evidence="2 3">
    <name type="scientific">Sarcophilus harrisii</name>
    <name type="common">Tasmanian devil</name>
    <name type="synonym">Sarcophilus laniarius</name>
    <dbReference type="NCBI Taxonomy" id="9305"/>
    <lineage>
        <taxon>Eukaryota</taxon>
        <taxon>Metazoa</taxon>
        <taxon>Chordata</taxon>
        <taxon>Craniata</taxon>
        <taxon>Vertebrata</taxon>
        <taxon>Euteleostomi</taxon>
        <taxon>Mammalia</taxon>
        <taxon>Metatheria</taxon>
        <taxon>Dasyuromorphia</taxon>
        <taxon>Dasyuridae</taxon>
        <taxon>Sarcophilus</taxon>
    </lineage>
</organism>
<protein>
    <recommendedName>
        <fullName evidence="4">Myosin XVIIIA</fullName>
    </recommendedName>
</protein>
<feature type="compositionally biased region" description="Acidic residues" evidence="1">
    <location>
        <begin position="190"/>
        <end position="214"/>
    </location>
</feature>
<feature type="compositionally biased region" description="Basic and acidic residues" evidence="1">
    <location>
        <begin position="254"/>
        <end position="269"/>
    </location>
</feature>
<name>A0A7N4PCV3_SARHA</name>
<dbReference type="PANTHER" id="PTHR45615:SF13">
    <property type="entry name" value="UNCONVENTIONAL MYOSIN-XVIIIA"/>
    <property type="match status" value="1"/>
</dbReference>
<dbReference type="Proteomes" id="UP000007648">
    <property type="component" value="Unassembled WGS sequence"/>
</dbReference>
<keyword evidence="3" id="KW-1185">Reference proteome</keyword>
<dbReference type="Ensembl" id="ENSSHAT00000039293.1">
    <property type="protein sequence ID" value="ENSSHAP00000035621.1"/>
    <property type="gene ID" value="ENSSHAG00000028484.1"/>
</dbReference>
<evidence type="ECO:0000256" key="1">
    <source>
        <dbReference type="SAM" id="MobiDB-lite"/>
    </source>
</evidence>
<dbReference type="GO" id="GO:0031032">
    <property type="term" value="P:actomyosin structure organization"/>
    <property type="evidence" value="ECO:0007669"/>
    <property type="project" value="TreeGrafter"/>
</dbReference>
<feature type="compositionally biased region" description="Basic and acidic residues" evidence="1">
    <location>
        <begin position="283"/>
        <end position="292"/>
    </location>
</feature>
<feature type="region of interest" description="Disordered" evidence="1">
    <location>
        <begin position="105"/>
        <end position="156"/>
    </location>
</feature>
<dbReference type="AlphaFoldDB" id="A0A7N4PCV3"/>
<feature type="compositionally biased region" description="Low complexity" evidence="1">
    <location>
        <begin position="241"/>
        <end position="253"/>
    </location>
</feature>
<reference evidence="2 3" key="1">
    <citation type="journal article" date="2011" name="Proc. Natl. Acad. Sci. U.S.A.">
        <title>Genetic diversity and population structure of the endangered marsupial Sarcophilus harrisii (Tasmanian devil).</title>
        <authorList>
            <person name="Miller W."/>
            <person name="Hayes V.M."/>
            <person name="Ratan A."/>
            <person name="Petersen D.C."/>
            <person name="Wittekindt N.E."/>
            <person name="Miller J."/>
            <person name="Walenz B."/>
            <person name="Knight J."/>
            <person name="Qi J."/>
            <person name="Zhao F."/>
            <person name="Wang Q."/>
            <person name="Bedoya-Reina O.C."/>
            <person name="Katiyar N."/>
            <person name="Tomsho L.P."/>
            <person name="Kasson L.M."/>
            <person name="Hardie R.A."/>
            <person name="Woodbridge P."/>
            <person name="Tindall E.A."/>
            <person name="Bertelsen M.F."/>
            <person name="Dixon D."/>
            <person name="Pyecroft S."/>
            <person name="Helgen K.M."/>
            <person name="Lesk A.M."/>
            <person name="Pringle T.H."/>
            <person name="Patterson N."/>
            <person name="Zhang Y."/>
            <person name="Kreiss A."/>
            <person name="Woods G.M."/>
            <person name="Jones M.E."/>
            <person name="Schuster S.C."/>
        </authorList>
    </citation>
    <scope>NUCLEOTIDE SEQUENCE [LARGE SCALE GENOMIC DNA]</scope>
</reference>
<reference evidence="2" key="3">
    <citation type="submission" date="2025-09" db="UniProtKB">
        <authorList>
            <consortium name="Ensembl"/>
        </authorList>
    </citation>
    <scope>IDENTIFICATION</scope>
</reference>
<sequence length="292" mass="32443">MQMSRRGRGGRLAPILAVLPPEPPLLSPVLVSVHGSGPADSSLSSSSSQMQALQSQVEFLEQSMVDKSLVSRQEAKIRELETRLEFEKTQVKRLENLAGRLKENMEKLTEERDQRSAAEGREKEQNKRLQRQLRDTKEEMGELAKKEAEASRKKHELEMDLESLEAANQSLQADLKLAFKRIGDLQAAIEDEMESDDNEDLINSEGDSDVDSELEDRVDGVKSWLSKNKGPSKAASDDGSLKSSSPSSYQKSLALDRSDDEHDPLDHAGRSRYSHSYLSDSDTEAKLGDSSA</sequence>